<gene>
    <name evidence="1" type="ORF">B5808_20015</name>
</gene>
<dbReference type="KEGG" id="cphy:B5808_20015"/>
<proteinExistence type="predicted"/>
<dbReference type="EMBL" id="CP020716">
    <property type="protein sequence ID" value="ARJ07665.1"/>
    <property type="molecule type" value="Genomic_DNA"/>
</dbReference>
<dbReference type="Proteomes" id="UP000192775">
    <property type="component" value="Plasmid unnamed1"/>
</dbReference>
<geneLocation type="plasmid" evidence="1">
    <name>unnamed1</name>
</geneLocation>
<keyword evidence="1" id="KW-0614">Plasmid</keyword>
<name>A0A1X9LR54_9MICO</name>
<sequence>MRSIPLAVLITFGILIALFLLRTPVALKQPQQRPAWIATGAGILGLLTVGAIVPLEDIDALLGGANIVSLGKTVLPTIAFWFLRDAIRLQITPPRPRGNRLVLLTLVVVQVIAFVLIPGREGTDENFVNQAVLSPAGLIWALLYTGGVLWIAATAAVEAFSIFKSIFGLFVIGAFMIAAACLALAIHCVLVFARTLPPRSDDALTTIFALFFYTGIVFAAFGFVVLVTRELAWRAHLLRLLRINRLYPSSQGGYDVPQVGGPFTGSPESAAYIVLMKIRDRQLLDSIELSAGHERIVSRIERRMSRTLVLHNFESGSGER</sequence>
<protein>
    <submittedName>
        <fullName evidence="1">Uncharacterized protein</fullName>
    </submittedName>
</protein>
<evidence type="ECO:0000313" key="1">
    <source>
        <dbReference type="EMBL" id="ARJ07665.1"/>
    </source>
</evidence>
<organism evidence="1 2">
    <name type="scientific">Cnuibacter physcomitrellae</name>
    <dbReference type="NCBI Taxonomy" id="1619308"/>
    <lineage>
        <taxon>Bacteria</taxon>
        <taxon>Bacillati</taxon>
        <taxon>Actinomycetota</taxon>
        <taxon>Actinomycetes</taxon>
        <taxon>Micrococcales</taxon>
        <taxon>Microbacteriaceae</taxon>
        <taxon>Cnuibacter</taxon>
    </lineage>
</organism>
<keyword evidence="2" id="KW-1185">Reference proteome</keyword>
<reference evidence="1 2" key="1">
    <citation type="submission" date="2017-04" db="EMBL/GenBank/DDBJ databases">
        <authorList>
            <person name="Afonso C.L."/>
            <person name="Miller P.J."/>
            <person name="Scott M.A."/>
            <person name="Spackman E."/>
            <person name="Goraichik I."/>
            <person name="Dimitrov K.M."/>
            <person name="Suarez D.L."/>
            <person name="Swayne D.E."/>
        </authorList>
    </citation>
    <scope>NUCLEOTIDE SEQUENCE [LARGE SCALE GENOMIC DNA]</scope>
    <source>
        <strain evidence="2">XA(T)</strain>
        <plasmid evidence="2">Plasmid unnamed1</plasmid>
    </source>
</reference>
<accession>A0A1X9LR54</accession>
<evidence type="ECO:0000313" key="2">
    <source>
        <dbReference type="Proteomes" id="UP000192775"/>
    </source>
</evidence>
<dbReference type="AlphaFoldDB" id="A0A1X9LR54"/>
<dbReference type="RefSeq" id="WP_085021800.1">
    <property type="nucleotide sequence ID" value="NZ_BMHD01000003.1"/>
</dbReference>